<dbReference type="OrthoDB" id="273542at2759"/>
<evidence type="ECO:0000313" key="3">
    <source>
        <dbReference type="Proteomes" id="UP000037923"/>
    </source>
</evidence>
<feature type="compositionally biased region" description="Polar residues" evidence="1">
    <location>
        <begin position="380"/>
        <end position="397"/>
    </location>
</feature>
<reference evidence="2 3" key="1">
    <citation type="submission" date="2015-07" db="EMBL/GenBank/DDBJ databases">
        <title>High-quality genome of monoxenous trypanosomatid Leptomonas pyrrhocoris.</title>
        <authorList>
            <person name="Flegontov P."/>
            <person name="Butenko A."/>
            <person name="Firsov S."/>
            <person name="Vlcek C."/>
            <person name="Logacheva M.D."/>
            <person name="Field M."/>
            <person name="Filatov D."/>
            <person name="Flegontova O."/>
            <person name="Gerasimov E."/>
            <person name="Jackson A.P."/>
            <person name="Kelly S."/>
            <person name="Opperdoes F."/>
            <person name="O'Reilly A."/>
            <person name="Votypka J."/>
            <person name="Yurchenko V."/>
            <person name="Lukes J."/>
        </authorList>
    </citation>
    <scope>NUCLEOTIDE SEQUENCE [LARGE SCALE GENOMIC DNA]</scope>
    <source>
        <strain evidence="2">H10</strain>
    </source>
</reference>
<evidence type="ECO:0000313" key="2">
    <source>
        <dbReference type="EMBL" id="KPA82382.1"/>
    </source>
</evidence>
<feature type="compositionally biased region" description="Basic and acidic residues" evidence="1">
    <location>
        <begin position="432"/>
        <end position="451"/>
    </location>
</feature>
<feature type="region of interest" description="Disordered" evidence="1">
    <location>
        <begin position="236"/>
        <end position="255"/>
    </location>
</feature>
<keyword evidence="3" id="KW-1185">Reference proteome</keyword>
<dbReference type="VEuPathDB" id="TriTrypDB:LpyrH10_05_3210"/>
<gene>
    <name evidence="2" type="ORF">ABB37_03461</name>
</gene>
<accession>A0A0N0DX44</accession>
<feature type="region of interest" description="Disordered" evidence="1">
    <location>
        <begin position="427"/>
        <end position="451"/>
    </location>
</feature>
<feature type="compositionally biased region" description="Polar residues" evidence="1">
    <location>
        <begin position="332"/>
        <end position="348"/>
    </location>
</feature>
<dbReference type="RefSeq" id="XP_015660822.1">
    <property type="nucleotide sequence ID" value="XM_015800815.1"/>
</dbReference>
<evidence type="ECO:0000256" key="1">
    <source>
        <dbReference type="SAM" id="MobiDB-lite"/>
    </source>
</evidence>
<name>A0A0N0DX44_LEPPY</name>
<feature type="compositionally biased region" description="Low complexity" evidence="1">
    <location>
        <begin position="178"/>
        <end position="191"/>
    </location>
</feature>
<feature type="region of interest" description="Disordered" evidence="1">
    <location>
        <begin position="368"/>
        <end position="413"/>
    </location>
</feature>
<dbReference type="OMA" id="YCANPSH"/>
<organism evidence="2 3">
    <name type="scientific">Leptomonas pyrrhocoris</name>
    <name type="common">Firebug parasite</name>
    <dbReference type="NCBI Taxonomy" id="157538"/>
    <lineage>
        <taxon>Eukaryota</taxon>
        <taxon>Discoba</taxon>
        <taxon>Euglenozoa</taxon>
        <taxon>Kinetoplastea</taxon>
        <taxon>Metakinetoplastina</taxon>
        <taxon>Trypanosomatida</taxon>
        <taxon>Trypanosomatidae</taxon>
        <taxon>Leishmaniinae</taxon>
        <taxon>Leptomonas</taxon>
    </lineage>
</organism>
<feature type="compositionally biased region" description="Low complexity" evidence="1">
    <location>
        <begin position="236"/>
        <end position="253"/>
    </location>
</feature>
<dbReference type="EMBL" id="LGTL01000005">
    <property type="protein sequence ID" value="KPA82383.1"/>
    <property type="molecule type" value="Genomic_DNA"/>
</dbReference>
<dbReference type="EMBL" id="LGTL01000005">
    <property type="protein sequence ID" value="KPA82382.1"/>
    <property type="molecule type" value="Genomic_DNA"/>
</dbReference>
<dbReference type="RefSeq" id="XP_015660821.1">
    <property type="nucleotide sequence ID" value="XM_015800814.1"/>
</dbReference>
<sequence>MYHNVSRGASPSATTPRASKIDLENLEELQDAWCKRYEMLRDPPPPPQLNSPRSLRACAMANIHPQHTLQKLSLKQHLFRVLGNASMLGALPKQSTTEYRVLMQSALRSFQEAAVGLGTSQEKLAAYIAFIKQEELRGSHLASLRQLRRQLVTEEVFEDHQQHHNHHSRRASREAEVSMRSSISASQRGSSPPGSTGIRNVLWSSKVEEGARSRCDSVHSPPESNVNMSTRQLDSFVSAELSESSSSRAPPVSQRRVGAAETSLADFTPAVGPSGKLPYTPRDVTSLNSSYFGNRSIQSTVSNPCGAPLPLSAANNSALSPVPKRPVLAQRRQPQSHTPHPLATQNSHSALFEVGGDVDREMSIGTSPHDRLAIEPGPTQDLSTVSLNSNQLDTLPTPTDAKDSVAPRSGASVPTTCAVAGDSATHPVTLFHEGDGRPRVRGRGSDAQHVHSPEQLAPNALPLSVNNLGPQNPPLPDRKGKERVTACGPQIADTSLTLSDVAPAGSTASTPSFLFPPPVITQAEQGDGFVYYCANPTRTVTKFYGGARFPIAETVRL</sequence>
<comment type="caution">
    <text evidence="2">The sequence shown here is derived from an EMBL/GenBank/DDBJ whole genome shotgun (WGS) entry which is preliminary data.</text>
</comment>
<feature type="region of interest" description="Disordered" evidence="1">
    <location>
        <begin position="327"/>
        <end position="348"/>
    </location>
</feature>
<protein>
    <submittedName>
        <fullName evidence="2">Uncharacterized protein</fullName>
    </submittedName>
</protein>
<dbReference type="AlphaFoldDB" id="A0A0N0DX44"/>
<proteinExistence type="predicted"/>
<dbReference type="Proteomes" id="UP000037923">
    <property type="component" value="Unassembled WGS sequence"/>
</dbReference>
<feature type="region of interest" description="Disordered" evidence="1">
    <location>
        <begin position="158"/>
        <end position="200"/>
    </location>
</feature>
<dbReference type="GeneID" id="26903752"/>